<feature type="non-terminal residue" evidence="2">
    <location>
        <position position="77"/>
    </location>
</feature>
<organism evidence="2">
    <name type="scientific">Nothobranchius rachovii</name>
    <name type="common">bluefin notho</name>
    <dbReference type="NCBI Taxonomy" id="451742"/>
    <lineage>
        <taxon>Eukaryota</taxon>
        <taxon>Metazoa</taxon>
        <taxon>Chordata</taxon>
        <taxon>Craniata</taxon>
        <taxon>Vertebrata</taxon>
        <taxon>Euteleostomi</taxon>
        <taxon>Actinopterygii</taxon>
        <taxon>Neopterygii</taxon>
        <taxon>Teleostei</taxon>
        <taxon>Neoteleostei</taxon>
        <taxon>Acanthomorphata</taxon>
        <taxon>Ovalentaria</taxon>
        <taxon>Atherinomorphae</taxon>
        <taxon>Cyprinodontiformes</taxon>
        <taxon>Nothobranchiidae</taxon>
        <taxon>Nothobranchius</taxon>
    </lineage>
</organism>
<dbReference type="EMBL" id="HAEH01001533">
    <property type="protein sequence ID" value="SBR67081.1"/>
    <property type="molecule type" value="Transcribed_RNA"/>
</dbReference>
<feature type="compositionally biased region" description="Basic and acidic residues" evidence="1">
    <location>
        <begin position="7"/>
        <end position="30"/>
    </location>
</feature>
<evidence type="ECO:0000256" key="1">
    <source>
        <dbReference type="SAM" id="MobiDB-lite"/>
    </source>
</evidence>
<feature type="non-terminal residue" evidence="2">
    <location>
        <position position="1"/>
    </location>
</feature>
<gene>
    <name evidence="2" type="primary">CALD1</name>
</gene>
<name>A0A1A8NDW5_9TELE</name>
<feature type="region of interest" description="Disordered" evidence="1">
    <location>
        <begin position="1"/>
        <end position="77"/>
    </location>
</feature>
<accession>A0A1A8NDW5</accession>
<sequence length="77" mass="9552">LEEGREEMEKERKEWEKEDKNGGTKDDVRLKRTKSWKKKHSKSFRKSLRKTKSEERQRRELEDNNKVKMGIRKIKYE</sequence>
<proteinExistence type="predicted"/>
<feature type="compositionally biased region" description="Basic residues" evidence="1">
    <location>
        <begin position="31"/>
        <end position="50"/>
    </location>
</feature>
<feature type="compositionally biased region" description="Basic and acidic residues" evidence="1">
    <location>
        <begin position="51"/>
        <end position="66"/>
    </location>
</feature>
<reference evidence="2" key="2">
    <citation type="submission" date="2016-06" db="EMBL/GenBank/DDBJ databases">
        <title>The genome of a short-lived fish provides insights into sex chromosome evolution and the genetic control of aging.</title>
        <authorList>
            <person name="Reichwald K."/>
            <person name="Felder M."/>
            <person name="Petzold A."/>
            <person name="Koch P."/>
            <person name="Groth M."/>
            <person name="Platzer M."/>
        </authorList>
    </citation>
    <scope>NUCLEOTIDE SEQUENCE</scope>
    <source>
        <tissue evidence="2">Brain</tissue>
    </source>
</reference>
<dbReference type="AlphaFoldDB" id="A0A1A8NDW5"/>
<evidence type="ECO:0000313" key="2">
    <source>
        <dbReference type="EMBL" id="SBR67081.1"/>
    </source>
</evidence>
<protein>
    <submittedName>
        <fullName evidence="2">Caldesmon 1</fullName>
    </submittedName>
</protein>
<reference evidence="2" key="1">
    <citation type="submission" date="2016-05" db="EMBL/GenBank/DDBJ databases">
        <authorList>
            <person name="Lavstsen T."/>
            <person name="Jespersen J.S."/>
        </authorList>
    </citation>
    <scope>NUCLEOTIDE SEQUENCE</scope>
    <source>
        <tissue evidence="2">Brain</tissue>
    </source>
</reference>